<evidence type="ECO:0000313" key="3">
    <source>
        <dbReference type="EMBL" id="VFU30668.1"/>
    </source>
</evidence>
<dbReference type="GO" id="GO:0009733">
    <property type="term" value="P:response to auxin"/>
    <property type="evidence" value="ECO:0007669"/>
    <property type="project" value="InterPro"/>
</dbReference>
<evidence type="ECO:0000259" key="2">
    <source>
        <dbReference type="Pfam" id="PF22936"/>
    </source>
</evidence>
<dbReference type="InterPro" id="IPR003676">
    <property type="entry name" value="SAUR_fam"/>
</dbReference>
<accession>A0A6N2L053</accession>
<organism evidence="3">
    <name type="scientific">Salix viminalis</name>
    <name type="common">Common osier</name>
    <name type="synonym">Basket willow</name>
    <dbReference type="NCBI Taxonomy" id="40686"/>
    <lineage>
        <taxon>Eukaryota</taxon>
        <taxon>Viridiplantae</taxon>
        <taxon>Streptophyta</taxon>
        <taxon>Embryophyta</taxon>
        <taxon>Tracheophyta</taxon>
        <taxon>Spermatophyta</taxon>
        <taxon>Magnoliopsida</taxon>
        <taxon>eudicotyledons</taxon>
        <taxon>Gunneridae</taxon>
        <taxon>Pentapetalae</taxon>
        <taxon>rosids</taxon>
        <taxon>fabids</taxon>
        <taxon>Malpighiales</taxon>
        <taxon>Salicaceae</taxon>
        <taxon>Saliceae</taxon>
        <taxon>Salix</taxon>
    </lineage>
</organism>
<protein>
    <recommendedName>
        <fullName evidence="2">Retrovirus-related Pol polyprotein from transposon TNT 1-94-like beta-barrel domain-containing protein</fullName>
    </recommendedName>
</protein>
<dbReference type="PANTHER" id="PTHR31929">
    <property type="entry name" value="SAUR-LIKE AUXIN-RESPONSIVE PROTEIN FAMILY-RELATED"/>
    <property type="match status" value="1"/>
</dbReference>
<sequence length="226" mass="25603">MAILLKGIMNASLHANHASEVLKGYFAVYVGESQKKRFTLPVSFLNQPSFQGLLRKAEEEFRFNHPMGKKEEGESTIAIHSVMCRELQCFPHTEMIERKYNDSKGQLASEIEMKNLVRSTWYSDATDHMMFDAKYFTQTSLPRCTNIANANSVIFPVTGAGTMILTHTLQLPNTLLVPSLTHKLLSVSQMTSDLNCLVIMYPTFYLIQDILTKEIIKRGTKRGGLY</sequence>
<dbReference type="Pfam" id="PF22936">
    <property type="entry name" value="Pol_BBD"/>
    <property type="match status" value="1"/>
</dbReference>
<dbReference type="Pfam" id="PF02519">
    <property type="entry name" value="Auxin_inducible"/>
    <property type="match status" value="1"/>
</dbReference>
<proteinExistence type="inferred from homology"/>
<dbReference type="InterPro" id="IPR054722">
    <property type="entry name" value="PolX-like_BBD"/>
</dbReference>
<evidence type="ECO:0000256" key="1">
    <source>
        <dbReference type="ARBA" id="ARBA00006974"/>
    </source>
</evidence>
<feature type="domain" description="Retrovirus-related Pol polyprotein from transposon TNT 1-94-like beta-barrel" evidence="2">
    <location>
        <begin position="123"/>
        <end position="192"/>
    </location>
</feature>
<comment type="similarity">
    <text evidence="1">Belongs to the ARG7 family.</text>
</comment>
<gene>
    <name evidence="3" type="ORF">SVIM_LOCUS122396</name>
</gene>
<dbReference type="EMBL" id="CAADRP010000657">
    <property type="protein sequence ID" value="VFU30668.1"/>
    <property type="molecule type" value="Genomic_DNA"/>
</dbReference>
<name>A0A6N2L053_SALVM</name>
<dbReference type="AlphaFoldDB" id="A0A6N2L053"/>
<reference evidence="3" key="1">
    <citation type="submission" date="2019-03" db="EMBL/GenBank/DDBJ databases">
        <authorList>
            <person name="Mank J."/>
            <person name="Almeida P."/>
        </authorList>
    </citation>
    <scope>NUCLEOTIDE SEQUENCE</scope>
    <source>
        <strain evidence="3">78183</strain>
    </source>
</reference>